<dbReference type="PANTHER" id="PTHR41324:SF1">
    <property type="entry name" value="DUF2232 DOMAIN-CONTAINING PROTEIN"/>
    <property type="match status" value="1"/>
</dbReference>
<feature type="transmembrane region" description="Helical" evidence="1">
    <location>
        <begin position="57"/>
        <end position="88"/>
    </location>
</feature>
<dbReference type="Proteomes" id="UP000600565">
    <property type="component" value="Unassembled WGS sequence"/>
</dbReference>
<accession>A0ABR8XP19</accession>
<evidence type="ECO:0000313" key="2">
    <source>
        <dbReference type="EMBL" id="MBD8033639.1"/>
    </source>
</evidence>
<feature type="transmembrane region" description="Helical" evidence="1">
    <location>
        <begin position="12"/>
        <end position="45"/>
    </location>
</feature>
<gene>
    <name evidence="2" type="ORF">H9632_11195</name>
</gene>
<proteinExistence type="predicted"/>
<keyword evidence="1" id="KW-1133">Transmembrane helix</keyword>
<dbReference type="EMBL" id="JACSPW010000009">
    <property type="protein sequence ID" value="MBD8033639.1"/>
    <property type="molecule type" value="Genomic_DNA"/>
</dbReference>
<name>A0ABR8XP19_9BACL</name>
<reference evidence="2 3" key="1">
    <citation type="submission" date="2020-08" db="EMBL/GenBank/DDBJ databases">
        <title>A Genomic Blueprint of the Chicken Gut Microbiome.</title>
        <authorList>
            <person name="Gilroy R."/>
            <person name="Ravi A."/>
            <person name="Getino M."/>
            <person name="Pursley I."/>
            <person name="Horton D.L."/>
            <person name="Alikhan N.-F."/>
            <person name="Baker D."/>
            <person name="Gharbi K."/>
            <person name="Hall N."/>
            <person name="Watson M."/>
            <person name="Adriaenssens E.M."/>
            <person name="Foster-Nyarko E."/>
            <person name="Jarju S."/>
            <person name="Secka A."/>
            <person name="Antonio M."/>
            <person name="Oren A."/>
            <person name="Chaudhuri R."/>
            <person name="La Ragione R.M."/>
            <person name="Hildebrand F."/>
            <person name="Pallen M.J."/>
        </authorList>
    </citation>
    <scope>NUCLEOTIDE SEQUENCE [LARGE SCALE GENOMIC DNA]</scope>
    <source>
        <strain evidence="2 3">Sa1YVA6</strain>
    </source>
</reference>
<keyword evidence="1" id="KW-0472">Membrane</keyword>
<evidence type="ECO:0000256" key="1">
    <source>
        <dbReference type="SAM" id="Phobius"/>
    </source>
</evidence>
<feature type="transmembrane region" description="Helical" evidence="1">
    <location>
        <begin position="219"/>
        <end position="236"/>
    </location>
</feature>
<feature type="transmembrane region" description="Helical" evidence="1">
    <location>
        <begin position="242"/>
        <end position="265"/>
    </location>
</feature>
<dbReference type="PANTHER" id="PTHR41324">
    <property type="entry name" value="MEMBRANE PROTEIN-RELATED"/>
    <property type="match status" value="1"/>
</dbReference>
<keyword evidence="3" id="KW-1185">Reference proteome</keyword>
<feature type="transmembrane region" description="Helical" evidence="1">
    <location>
        <begin position="277"/>
        <end position="299"/>
    </location>
</feature>
<feature type="transmembrane region" description="Helical" evidence="1">
    <location>
        <begin position="175"/>
        <end position="198"/>
    </location>
</feature>
<feature type="transmembrane region" description="Helical" evidence="1">
    <location>
        <begin position="100"/>
        <end position="120"/>
    </location>
</feature>
<comment type="caution">
    <text evidence="2">The sequence shown here is derived from an EMBL/GenBank/DDBJ whole genome shotgun (WGS) entry which is preliminary data.</text>
</comment>
<sequence length="315" mass="35462">MQNNQTRKLAHGAMMIAIFTVLMAIVFYIPMANIIAAIIAPLPMIWYSANYDRRSSFLIAIIAVIVTFFIGGLLLIPASLIFAAAGVAIGDAIYNKKSKVFMFISTSIVLLVTFAIQYVISLRLFEVDFIRDSMELMKTSYIESIKMTEKLTGQATPKEVMDNMNNMLNTLEMTLPASITLAMLFVSFIIITVNLPILKRLKVDVPKFAKFSELRLPRSVLWYYLIALSINLFVQPEPNSSLAIIMLNVSMILWILLTLQGISFIHFAIDAFGYPKFIKVLSTIVAIPLYSFVILIGIIDLGFNARDYIREKSQK</sequence>
<dbReference type="RefSeq" id="WP_191704165.1">
    <property type="nucleotide sequence ID" value="NZ_JACSPW010000009.1"/>
</dbReference>
<organism evidence="2 3">
    <name type="scientific">Solibacillus merdavium</name>
    <dbReference type="NCBI Taxonomy" id="2762218"/>
    <lineage>
        <taxon>Bacteria</taxon>
        <taxon>Bacillati</taxon>
        <taxon>Bacillota</taxon>
        <taxon>Bacilli</taxon>
        <taxon>Bacillales</taxon>
        <taxon>Caryophanaceae</taxon>
        <taxon>Solibacillus</taxon>
    </lineage>
</organism>
<dbReference type="InterPro" id="IPR018710">
    <property type="entry name" value="DUF2232"/>
</dbReference>
<dbReference type="Pfam" id="PF09991">
    <property type="entry name" value="DUF2232"/>
    <property type="match status" value="1"/>
</dbReference>
<keyword evidence="1" id="KW-0812">Transmembrane</keyword>
<protein>
    <submittedName>
        <fullName evidence="2">YybS family protein</fullName>
    </submittedName>
</protein>
<evidence type="ECO:0000313" key="3">
    <source>
        <dbReference type="Proteomes" id="UP000600565"/>
    </source>
</evidence>